<dbReference type="Proteomes" id="UP000255024">
    <property type="component" value="Unassembled WGS sequence"/>
</dbReference>
<dbReference type="InterPro" id="IPR011063">
    <property type="entry name" value="TilS/TtcA_N"/>
</dbReference>
<keyword evidence="5 8" id="KW-0547">Nucleotide-binding</keyword>
<dbReference type="Pfam" id="PF11734">
    <property type="entry name" value="TilS_C"/>
    <property type="match status" value="1"/>
</dbReference>
<dbReference type="PANTHER" id="PTHR43033:SF1">
    <property type="entry name" value="TRNA(ILE)-LYSIDINE SYNTHASE-RELATED"/>
    <property type="match status" value="1"/>
</dbReference>
<keyword evidence="2 8" id="KW-0963">Cytoplasm</keyword>
<evidence type="ECO:0000256" key="3">
    <source>
        <dbReference type="ARBA" id="ARBA00022598"/>
    </source>
</evidence>
<dbReference type="SUPFAM" id="SSF56037">
    <property type="entry name" value="PheT/TilS domain"/>
    <property type="match status" value="1"/>
</dbReference>
<dbReference type="SUPFAM" id="SSF52402">
    <property type="entry name" value="Adenine nucleotide alpha hydrolases-like"/>
    <property type="match status" value="1"/>
</dbReference>
<keyword evidence="3 8" id="KW-0436">Ligase</keyword>
<comment type="similarity">
    <text evidence="8">Belongs to the tRNA(Ile)-lysidine synthase family.</text>
</comment>
<dbReference type="GO" id="GO:0005737">
    <property type="term" value="C:cytoplasm"/>
    <property type="evidence" value="ECO:0007669"/>
    <property type="project" value="UniProtKB-SubCell"/>
</dbReference>
<dbReference type="InterPro" id="IPR012796">
    <property type="entry name" value="Lysidine-tRNA-synth_C"/>
</dbReference>
<evidence type="ECO:0000256" key="1">
    <source>
        <dbReference type="ARBA" id="ARBA00004496"/>
    </source>
</evidence>
<dbReference type="InterPro" id="IPR014729">
    <property type="entry name" value="Rossmann-like_a/b/a_fold"/>
</dbReference>
<evidence type="ECO:0000256" key="2">
    <source>
        <dbReference type="ARBA" id="ARBA00022490"/>
    </source>
</evidence>
<dbReference type="InterPro" id="IPR012795">
    <property type="entry name" value="tRNA_Ile_lys_synt_N"/>
</dbReference>
<dbReference type="InterPro" id="IPR012094">
    <property type="entry name" value="tRNA_Ile_lys_synt"/>
</dbReference>
<reference evidence="10 11" key="1">
    <citation type="submission" date="2018-06" db="EMBL/GenBank/DDBJ databases">
        <authorList>
            <consortium name="Pathogen Informatics"/>
            <person name="Doyle S."/>
        </authorList>
    </citation>
    <scope>NUCLEOTIDE SEQUENCE [LARGE SCALE GENOMIC DNA]</scope>
    <source>
        <strain evidence="10 11">NCTC11179</strain>
    </source>
</reference>
<proteinExistence type="inferred from homology"/>
<organism evidence="10 11">
    <name type="scientific">Myroides odoratus</name>
    <name type="common">Flavobacterium odoratum</name>
    <dbReference type="NCBI Taxonomy" id="256"/>
    <lineage>
        <taxon>Bacteria</taxon>
        <taxon>Pseudomonadati</taxon>
        <taxon>Bacteroidota</taxon>
        <taxon>Flavobacteriia</taxon>
        <taxon>Flavobacteriales</taxon>
        <taxon>Flavobacteriaceae</taxon>
        <taxon>Myroides</taxon>
    </lineage>
</organism>
<dbReference type="SMART" id="SM00977">
    <property type="entry name" value="TilS_C"/>
    <property type="match status" value="1"/>
</dbReference>
<dbReference type="HAMAP" id="MF_01161">
    <property type="entry name" value="tRNA_Ile_lys_synt"/>
    <property type="match status" value="1"/>
</dbReference>
<dbReference type="GO" id="GO:0006400">
    <property type="term" value="P:tRNA modification"/>
    <property type="evidence" value="ECO:0007669"/>
    <property type="project" value="UniProtKB-UniRule"/>
</dbReference>
<name>A0A378RN63_MYROD</name>
<protein>
    <recommendedName>
        <fullName evidence="8">tRNA(Ile)-lysidine synthase</fullName>
        <ecNumber evidence="8">6.3.4.19</ecNumber>
    </recommendedName>
    <alternativeName>
        <fullName evidence="8">tRNA(Ile)-2-lysyl-cytidine synthase</fullName>
    </alternativeName>
    <alternativeName>
        <fullName evidence="8">tRNA(Ile)-lysidine synthetase</fullName>
    </alternativeName>
</protein>
<evidence type="ECO:0000313" key="10">
    <source>
        <dbReference type="EMBL" id="STZ28493.1"/>
    </source>
</evidence>
<evidence type="ECO:0000256" key="8">
    <source>
        <dbReference type="HAMAP-Rule" id="MF_01161"/>
    </source>
</evidence>
<dbReference type="Gene3D" id="3.40.50.620">
    <property type="entry name" value="HUPs"/>
    <property type="match status" value="1"/>
</dbReference>
<dbReference type="GO" id="GO:0005524">
    <property type="term" value="F:ATP binding"/>
    <property type="evidence" value="ECO:0007669"/>
    <property type="project" value="UniProtKB-UniRule"/>
</dbReference>
<comment type="domain">
    <text evidence="8">The N-terminal region contains the highly conserved SGGXDS motif, predicted to be a P-loop motif involved in ATP binding.</text>
</comment>
<feature type="binding site" evidence="8">
    <location>
        <begin position="26"/>
        <end position="31"/>
    </location>
    <ligand>
        <name>ATP</name>
        <dbReference type="ChEBI" id="CHEBI:30616"/>
    </ligand>
</feature>
<dbReference type="Pfam" id="PF01171">
    <property type="entry name" value="ATP_bind_3"/>
    <property type="match status" value="1"/>
</dbReference>
<comment type="subcellular location">
    <subcellularLocation>
        <location evidence="1 8">Cytoplasm</location>
    </subcellularLocation>
</comment>
<evidence type="ECO:0000313" key="11">
    <source>
        <dbReference type="Proteomes" id="UP000255024"/>
    </source>
</evidence>
<feature type="domain" description="Lysidine-tRNA(Ile) synthetase C-terminal" evidence="9">
    <location>
        <begin position="364"/>
        <end position="436"/>
    </location>
</feature>
<keyword evidence="6 8" id="KW-0067">ATP-binding</keyword>
<dbReference type="RefSeq" id="WP_115091424.1">
    <property type="nucleotide sequence ID" value="NZ_CP068107.1"/>
</dbReference>
<evidence type="ECO:0000256" key="5">
    <source>
        <dbReference type="ARBA" id="ARBA00022741"/>
    </source>
</evidence>
<comment type="function">
    <text evidence="8">Ligates lysine onto the cytidine present at position 34 of the AUA codon-specific tRNA(Ile) that contains the anticodon CAU, in an ATP-dependent manner. Cytidine is converted to lysidine, thus changing the amino acid specificity of the tRNA from methionine to isoleucine.</text>
</comment>
<dbReference type="PANTHER" id="PTHR43033">
    <property type="entry name" value="TRNA(ILE)-LYSIDINE SYNTHASE-RELATED"/>
    <property type="match status" value="1"/>
</dbReference>
<keyword evidence="11" id="KW-1185">Reference proteome</keyword>
<evidence type="ECO:0000259" key="9">
    <source>
        <dbReference type="SMART" id="SM00977"/>
    </source>
</evidence>
<accession>A0A378RN63</accession>
<dbReference type="EMBL" id="UGQL01000001">
    <property type="protein sequence ID" value="STZ28493.1"/>
    <property type="molecule type" value="Genomic_DNA"/>
</dbReference>
<comment type="catalytic activity">
    <reaction evidence="7 8">
        <text>cytidine(34) in tRNA(Ile2) + L-lysine + ATP = lysidine(34) in tRNA(Ile2) + AMP + diphosphate + H(+)</text>
        <dbReference type="Rhea" id="RHEA:43744"/>
        <dbReference type="Rhea" id="RHEA-COMP:10625"/>
        <dbReference type="Rhea" id="RHEA-COMP:10670"/>
        <dbReference type="ChEBI" id="CHEBI:15378"/>
        <dbReference type="ChEBI" id="CHEBI:30616"/>
        <dbReference type="ChEBI" id="CHEBI:32551"/>
        <dbReference type="ChEBI" id="CHEBI:33019"/>
        <dbReference type="ChEBI" id="CHEBI:82748"/>
        <dbReference type="ChEBI" id="CHEBI:83665"/>
        <dbReference type="ChEBI" id="CHEBI:456215"/>
        <dbReference type="EC" id="6.3.4.19"/>
    </reaction>
</comment>
<dbReference type="NCBIfam" id="TIGR02432">
    <property type="entry name" value="lysidine_TilS_N"/>
    <property type="match status" value="1"/>
</dbReference>
<evidence type="ECO:0000256" key="6">
    <source>
        <dbReference type="ARBA" id="ARBA00022840"/>
    </source>
</evidence>
<sequence>MENKFRKHLESNFAELIQYPILLAVSGGVDSVVLLHLCHRVGLNVAVAHCNFHLREEDSNLDQQFVEDLTAQLKVPFFVKEFDTNHYATENKVSIQVAAREQRYVWFEEILKQEKYQYLLTAHHLDDSMETFFINFSRGTGIEGLLGIPEKTDYIRRPLLVFTRAEIEAYANKNQLTWREDYTNAQTKYLRNKIRKNILPVFKEINKHMDQTFQQTIGFLKEAHQMSEDASQMMFEKVVLKQGDDLLFPLKELSELSLPKAYLYKWLEPYGFKAWNDIADLVKAETGKKILAENYCLIKDRGYLLLRLKSKMAEESQDSFYIQENQTITQPICLTSTNYERNEIELTTDPLCAYLDRDKLQFPLLIRKPKKGDYFVPFGMKGTKRISKYVKDEKMTQIEKENIWLLCSGDTIVWIIGSRMDERFKVRNTTTNVLKIKLTV</sequence>
<evidence type="ECO:0000256" key="7">
    <source>
        <dbReference type="ARBA" id="ARBA00048539"/>
    </source>
</evidence>
<dbReference type="EC" id="6.3.4.19" evidence="8"/>
<gene>
    <name evidence="8 10" type="primary">tilS</name>
    <name evidence="10" type="ORF">NCTC11179_02044</name>
</gene>
<keyword evidence="4 8" id="KW-0819">tRNA processing</keyword>
<evidence type="ECO:0000256" key="4">
    <source>
        <dbReference type="ARBA" id="ARBA00022694"/>
    </source>
</evidence>
<dbReference type="GO" id="GO:0032267">
    <property type="term" value="F:tRNA(Ile)-lysidine synthase activity"/>
    <property type="evidence" value="ECO:0007669"/>
    <property type="project" value="UniProtKB-EC"/>
</dbReference>
<dbReference type="CDD" id="cd01992">
    <property type="entry name" value="TilS_N"/>
    <property type="match status" value="1"/>
</dbReference>
<dbReference type="AlphaFoldDB" id="A0A378RN63"/>